<proteinExistence type="predicted"/>
<dbReference type="AlphaFoldDB" id="A0AAE7TIR6"/>
<dbReference type="KEGG" id="barh:WN72_24850"/>
<dbReference type="Proteomes" id="UP000594015">
    <property type="component" value="Chromosome"/>
</dbReference>
<reference evidence="1 2" key="1">
    <citation type="submission" date="2018-06" db="EMBL/GenBank/DDBJ databases">
        <title>Comparative genomics of Bradyrhizobium nodulating Arachidis hypogaea.</title>
        <authorList>
            <person name="Li Y."/>
        </authorList>
    </citation>
    <scope>NUCLEOTIDE SEQUENCE [LARGE SCALE GENOMIC DNA]</scope>
    <source>
        <strain evidence="1 2">CCBAU 051107</strain>
    </source>
</reference>
<dbReference type="EMBL" id="CP030050">
    <property type="protein sequence ID" value="QOZ69191.1"/>
    <property type="molecule type" value="Genomic_DNA"/>
</dbReference>
<evidence type="ECO:0000313" key="1">
    <source>
        <dbReference type="EMBL" id="QOZ69191.1"/>
    </source>
</evidence>
<sequence length="98" mass="11250">MNRQQLRAEREAAGAAYVEAVKAFREAWARLAAIDRTLANSNVAGNDSPPRSFHFMRNNLEQALRSFQHSEFAPRILVNEWHDRAVQISDKQIEGFRP</sequence>
<protein>
    <submittedName>
        <fullName evidence="1">Uncharacterized protein</fullName>
    </submittedName>
</protein>
<accession>A0AAE7TIR6</accession>
<evidence type="ECO:0000313" key="2">
    <source>
        <dbReference type="Proteomes" id="UP000594015"/>
    </source>
</evidence>
<organism evidence="1 2">
    <name type="scientific">Bradyrhizobium arachidis</name>
    <dbReference type="NCBI Taxonomy" id="858423"/>
    <lineage>
        <taxon>Bacteria</taxon>
        <taxon>Pseudomonadati</taxon>
        <taxon>Pseudomonadota</taxon>
        <taxon>Alphaproteobacteria</taxon>
        <taxon>Hyphomicrobiales</taxon>
        <taxon>Nitrobacteraceae</taxon>
        <taxon>Bradyrhizobium</taxon>
    </lineage>
</organism>
<name>A0AAE7TIR6_9BRAD</name>
<gene>
    <name evidence="1" type="ORF">WN72_24850</name>
</gene>
<dbReference type="RefSeq" id="WP_092217203.1">
    <property type="nucleotide sequence ID" value="NZ_CP030050.1"/>
</dbReference>